<dbReference type="PATRIC" id="fig|28229.3.peg.3773"/>
<dbReference type="AlphaFoldDB" id="A0A099KI85"/>
<organism evidence="2 3">
    <name type="scientific">Colwellia psychrerythraea</name>
    <name type="common">Vibrio psychroerythus</name>
    <dbReference type="NCBI Taxonomy" id="28229"/>
    <lineage>
        <taxon>Bacteria</taxon>
        <taxon>Pseudomonadati</taxon>
        <taxon>Pseudomonadota</taxon>
        <taxon>Gammaproteobacteria</taxon>
        <taxon>Alteromonadales</taxon>
        <taxon>Colwelliaceae</taxon>
        <taxon>Colwellia</taxon>
    </lineage>
</organism>
<dbReference type="EMBL" id="JQEC01000054">
    <property type="protein sequence ID" value="KGJ89687.1"/>
    <property type="molecule type" value="Genomic_DNA"/>
</dbReference>
<feature type="domain" description="N-acetyltransferase" evidence="1">
    <location>
        <begin position="8"/>
        <end position="147"/>
    </location>
</feature>
<dbReference type="InterPro" id="IPR016181">
    <property type="entry name" value="Acyl_CoA_acyltransferase"/>
</dbReference>
<dbReference type="InterPro" id="IPR051531">
    <property type="entry name" value="N-acetyltransferase"/>
</dbReference>
<keyword evidence="2" id="KW-0808">Transferase</keyword>
<reference evidence="2 3" key="1">
    <citation type="submission" date="2014-08" db="EMBL/GenBank/DDBJ databases">
        <title>Genomic and Phenotypic Diversity of Colwellia psychrerythraea strains from Disparate Marine Basins.</title>
        <authorList>
            <person name="Techtmann S.M."/>
            <person name="Stelling S.C."/>
            <person name="Utturkar S.M."/>
            <person name="Alshibli N."/>
            <person name="Harris A."/>
            <person name="Brown S.D."/>
            <person name="Hazen T.C."/>
        </authorList>
    </citation>
    <scope>NUCLEOTIDE SEQUENCE [LARGE SCALE GENOMIC DNA]</scope>
    <source>
        <strain evidence="2 3">GAB14E</strain>
    </source>
</reference>
<evidence type="ECO:0000259" key="1">
    <source>
        <dbReference type="Pfam" id="PF13302"/>
    </source>
</evidence>
<dbReference type="PANTHER" id="PTHR43792">
    <property type="entry name" value="GNAT FAMILY, PUTATIVE (AFU_ORTHOLOGUE AFUA_3G00765)-RELATED-RELATED"/>
    <property type="match status" value="1"/>
</dbReference>
<dbReference type="Gene3D" id="3.40.630.30">
    <property type="match status" value="1"/>
</dbReference>
<dbReference type="OrthoDB" id="6195901at2"/>
<name>A0A099KI85_COLPS</name>
<dbReference type="PANTHER" id="PTHR43792:SF1">
    <property type="entry name" value="N-ACETYLTRANSFERASE DOMAIN-CONTAINING PROTEIN"/>
    <property type="match status" value="1"/>
</dbReference>
<sequence length="193" mass="21930">MQTLATERLIIRPLTKQDKALYITLYTDAKVMRNICPPLNKHAAEQLFESSLKQLDRFNNKRLSWVLIEKASQQAIGIQGITWDQGDSETISIGIMLTRSANGKLIPEEAMGALIEYSFKHLKINKINAEYQKINLATARFVKKLGFIAGAVREEDENQDCHMQVQHIKQNYITEIITEIAKEEKSLVAVSVD</sequence>
<evidence type="ECO:0000313" key="3">
    <source>
        <dbReference type="Proteomes" id="UP000029868"/>
    </source>
</evidence>
<accession>A0A099KI85</accession>
<proteinExistence type="predicted"/>
<comment type="caution">
    <text evidence="2">The sequence shown here is derived from an EMBL/GenBank/DDBJ whole genome shotgun (WGS) entry which is preliminary data.</text>
</comment>
<dbReference type="GO" id="GO:0016747">
    <property type="term" value="F:acyltransferase activity, transferring groups other than amino-acyl groups"/>
    <property type="evidence" value="ECO:0007669"/>
    <property type="project" value="InterPro"/>
</dbReference>
<dbReference type="InterPro" id="IPR000182">
    <property type="entry name" value="GNAT_dom"/>
</dbReference>
<dbReference type="Proteomes" id="UP000029868">
    <property type="component" value="Unassembled WGS sequence"/>
</dbReference>
<dbReference type="RefSeq" id="WP_052093948.1">
    <property type="nucleotide sequence ID" value="NZ_JQEC01000054.1"/>
</dbReference>
<dbReference type="SUPFAM" id="SSF55729">
    <property type="entry name" value="Acyl-CoA N-acyltransferases (Nat)"/>
    <property type="match status" value="1"/>
</dbReference>
<gene>
    <name evidence="2" type="ORF">GAB14E_3848</name>
</gene>
<evidence type="ECO:0000313" key="2">
    <source>
        <dbReference type="EMBL" id="KGJ89687.1"/>
    </source>
</evidence>
<dbReference type="Pfam" id="PF13302">
    <property type="entry name" value="Acetyltransf_3"/>
    <property type="match status" value="1"/>
</dbReference>
<protein>
    <submittedName>
        <fullName evidence="2">GCN5-related N-acetyltransferase</fullName>
    </submittedName>
</protein>